<evidence type="ECO:0000313" key="4">
    <source>
        <dbReference type="Proteomes" id="UP000004386"/>
    </source>
</evidence>
<sequence>MVLHSRWQAQGSGGGTCMSDKLRVLVISHAHPSISLGGGEIASYNLHKGLNSIPEVQSVYLARAAHPIPRHGTTALMSMRRASDEILFHADEYDHFYLSNKNTDEIRRDLLRFVRDYDPDIVHFHHVLGLGLETLYAIREALPDRIILVTFHEFLSICNNDGQMVKAGTSKLCSEASPIDCHACFPQIPPARFLKRERFVRGMLELADAFVSPSEFLANRYLEWGLDPDKMEVIENGIAIRDVTPPRELTGPNPRRNRFAFFGQINPFKGIDVLVDAVSRVPEQVWGEDSRLMIFGGNLEKQPPAFQERMHKLIEEAGPRVRFYGAYQNAEMPRLMQSVDWVVMPSIWWENSPIVIQEALHHRRPVICSNIGGMAEKIRDGEDGLHFRVRSAEDLADRFTEVLSESGVWDRLHQSIRNPVHYIDCAKEHLDLYNRLRESKPRRQKPAVTQTALSQAS</sequence>
<protein>
    <submittedName>
        <fullName evidence="3">Glycosyl transferase group 1</fullName>
    </submittedName>
</protein>
<organism evidence="3 4">
    <name type="scientific">Brucella intermedia LMG 3301</name>
    <dbReference type="NCBI Taxonomy" id="641118"/>
    <lineage>
        <taxon>Bacteria</taxon>
        <taxon>Pseudomonadati</taxon>
        <taxon>Pseudomonadota</taxon>
        <taxon>Alphaproteobacteria</taxon>
        <taxon>Hyphomicrobiales</taxon>
        <taxon>Brucellaceae</taxon>
        <taxon>Brucella/Ochrobactrum group</taxon>
        <taxon>Brucella</taxon>
    </lineage>
</organism>
<dbReference type="PANTHER" id="PTHR45947:SF13">
    <property type="entry name" value="TRANSFERASE"/>
    <property type="match status" value="1"/>
</dbReference>
<evidence type="ECO:0000259" key="2">
    <source>
        <dbReference type="Pfam" id="PF13439"/>
    </source>
</evidence>
<gene>
    <name evidence="3" type="ORF">OINT_2000511</name>
</gene>
<evidence type="ECO:0000313" key="3">
    <source>
        <dbReference type="EMBL" id="EEQ93362.1"/>
    </source>
</evidence>
<name>C4WNN5_9HYPH</name>
<dbReference type="HOGENOM" id="CLU_009583_35_1_5"/>
<dbReference type="AlphaFoldDB" id="C4WNN5"/>
<feature type="domain" description="Glycosyl transferase family 1" evidence="1">
    <location>
        <begin position="252"/>
        <end position="407"/>
    </location>
</feature>
<dbReference type="GO" id="GO:0016757">
    <property type="term" value="F:glycosyltransferase activity"/>
    <property type="evidence" value="ECO:0007669"/>
    <property type="project" value="InterPro"/>
</dbReference>
<dbReference type="Proteomes" id="UP000004386">
    <property type="component" value="Unassembled WGS sequence"/>
</dbReference>
<dbReference type="InterPro" id="IPR050194">
    <property type="entry name" value="Glycosyltransferase_grp1"/>
</dbReference>
<dbReference type="PANTHER" id="PTHR45947">
    <property type="entry name" value="SULFOQUINOVOSYL TRANSFERASE SQD2"/>
    <property type="match status" value="1"/>
</dbReference>
<proteinExistence type="predicted"/>
<dbReference type="Gene3D" id="3.40.50.2000">
    <property type="entry name" value="Glycogen Phosphorylase B"/>
    <property type="match status" value="2"/>
</dbReference>
<comment type="caution">
    <text evidence="3">The sequence shown here is derived from an EMBL/GenBank/DDBJ whole genome shotgun (WGS) entry which is preliminary data.</text>
</comment>
<dbReference type="Pfam" id="PF13439">
    <property type="entry name" value="Glyco_transf_4"/>
    <property type="match status" value="1"/>
</dbReference>
<keyword evidence="3" id="KW-0808">Transferase</keyword>
<dbReference type="Pfam" id="PF00534">
    <property type="entry name" value="Glycos_transf_1"/>
    <property type="match status" value="1"/>
</dbReference>
<feature type="domain" description="Glycosyltransferase subfamily 4-like N-terminal" evidence="2">
    <location>
        <begin position="100"/>
        <end position="238"/>
    </location>
</feature>
<dbReference type="InterPro" id="IPR001296">
    <property type="entry name" value="Glyco_trans_1"/>
</dbReference>
<dbReference type="EMBL" id="ACQA01000002">
    <property type="protein sequence ID" value="EEQ93362.1"/>
    <property type="molecule type" value="Genomic_DNA"/>
</dbReference>
<accession>C4WNN5</accession>
<dbReference type="InterPro" id="IPR028098">
    <property type="entry name" value="Glyco_trans_4-like_N"/>
</dbReference>
<dbReference type="SUPFAM" id="SSF53756">
    <property type="entry name" value="UDP-Glycosyltransferase/glycogen phosphorylase"/>
    <property type="match status" value="1"/>
</dbReference>
<evidence type="ECO:0000259" key="1">
    <source>
        <dbReference type="Pfam" id="PF00534"/>
    </source>
</evidence>
<dbReference type="CDD" id="cd03823">
    <property type="entry name" value="GT4_ExpE7-like"/>
    <property type="match status" value="1"/>
</dbReference>
<reference evidence="3 4" key="1">
    <citation type="submission" date="2009-05" db="EMBL/GenBank/DDBJ databases">
        <authorList>
            <person name="Setubal J.C."/>
            <person name="Boyle S."/>
            <person name="Crasta O.R."/>
            <person name="Gillespie J.J."/>
            <person name="Kenyon R.W."/>
            <person name="Lu J."/>
            <person name="Mane S."/>
            <person name="Nagrani S."/>
            <person name="Shallom J.M."/>
            <person name="Shallom S."/>
            <person name="Shukla M."/>
            <person name="Snyder E.E."/>
            <person name="Sobral B.W."/>
            <person name="Wattam A.R."/>
            <person name="Will R."/>
            <person name="Williams K."/>
            <person name="Yoo H."/>
            <person name="Munk C."/>
            <person name="Tapia R."/>
            <person name="Green L."/>
            <person name="Rogers Y."/>
            <person name="Detter J.C."/>
            <person name="Bruce D."/>
            <person name="Brettin T.S."/>
            <person name="Tsolis R."/>
        </authorList>
    </citation>
    <scope>NUCLEOTIDE SEQUENCE [LARGE SCALE GENOMIC DNA]</scope>
    <source>
        <strain evidence="3 4">LMG 3301</strain>
    </source>
</reference>